<proteinExistence type="predicted"/>
<evidence type="ECO:0008006" key="4">
    <source>
        <dbReference type="Google" id="ProtNLM"/>
    </source>
</evidence>
<accession>A0A9W8WCP9</accession>
<comment type="caution">
    <text evidence="2">The sequence shown here is derived from an EMBL/GenBank/DDBJ whole genome shotgun (WGS) entry which is preliminary data.</text>
</comment>
<dbReference type="EMBL" id="JAPEUR010000117">
    <property type="protein sequence ID" value="KAJ4319876.1"/>
    <property type="molecule type" value="Genomic_DNA"/>
</dbReference>
<name>A0A9W8WCP9_9HYPO</name>
<protein>
    <recommendedName>
        <fullName evidence="4">Secreted protein</fullName>
    </recommendedName>
</protein>
<evidence type="ECO:0000313" key="3">
    <source>
        <dbReference type="Proteomes" id="UP001140502"/>
    </source>
</evidence>
<feature type="signal peptide" evidence="1">
    <location>
        <begin position="1"/>
        <end position="17"/>
    </location>
</feature>
<dbReference type="OrthoDB" id="4831122at2759"/>
<dbReference type="Proteomes" id="UP001140502">
    <property type="component" value="Unassembled WGS sequence"/>
</dbReference>
<dbReference type="AlphaFoldDB" id="A0A9W8WCP9"/>
<organism evidence="2 3">
    <name type="scientific">Fusarium piperis</name>
    <dbReference type="NCBI Taxonomy" id="1435070"/>
    <lineage>
        <taxon>Eukaryota</taxon>
        <taxon>Fungi</taxon>
        <taxon>Dikarya</taxon>
        <taxon>Ascomycota</taxon>
        <taxon>Pezizomycotina</taxon>
        <taxon>Sordariomycetes</taxon>
        <taxon>Hypocreomycetidae</taxon>
        <taxon>Hypocreales</taxon>
        <taxon>Nectriaceae</taxon>
        <taxon>Fusarium</taxon>
        <taxon>Fusarium solani species complex</taxon>
    </lineage>
</organism>
<sequence length="93" mass="9815">MLSSSFLGSVLATTVSAVPFYGLNSRTWTSSASIDIAAKVADGYSGVMIAKPIKTRKCGRVLKGCIGLQTEASTFLPIPLRRRSAGIKSGNFM</sequence>
<feature type="chain" id="PRO_5040969136" description="Secreted protein" evidence="1">
    <location>
        <begin position="18"/>
        <end position="93"/>
    </location>
</feature>
<keyword evidence="1" id="KW-0732">Signal</keyword>
<reference evidence="2" key="1">
    <citation type="submission" date="2022-10" db="EMBL/GenBank/DDBJ databases">
        <title>Tapping the CABI collections for fungal endophytes: first genome assemblies for Collariella, Neodidymelliopsis, Ascochyta clinopodiicola, Didymella pomorum, Didymosphaeria variabile, Neocosmospora piperis and Neocucurbitaria cava.</title>
        <authorList>
            <person name="Hill R."/>
        </authorList>
    </citation>
    <scope>NUCLEOTIDE SEQUENCE</scope>
    <source>
        <strain evidence="2">IMI 366586</strain>
    </source>
</reference>
<gene>
    <name evidence="2" type="ORF">N0V84_006158</name>
</gene>
<evidence type="ECO:0000256" key="1">
    <source>
        <dbReference type="SAM" id="SignalP"/>
    </source>
</evidence>
<evidence type="ECO:0000313" key="2">
    <source>
        <dbReference type="EMBL" id="KAJ4319876.1"/>
    </source>
</evidence>
<keyword evidence="3" id="KW-1185">Reference proteome</keyword>